<feature type="region of interest" description="Disordered" evidence="1">
    <location>
        <begin position="1"/>
        <end position="40"/>
    </location>
</feature>
<feature type="region of interest" description="Disordered" evidence="1">
    <location>
        <begin position="111"/>
        <end position="131"/>
    </location>
</feature>
<sequence length="1219" mass="136797">MLKSSSGLERDDAHSPRSLKPSHQPNLKMSPPVDELSVLEGAKEGVAVDIMSVSIPQRVEDLDEDPPDPWDTHFRLLKHYHSPQVSEDDPDAFVTSPDMYDSTNHLEAAEVEAEEAEAARGKKGEELSPEAEDAKLLAPFPNISSFELGEWFYGKGSQKSIKDFKALVRILTSPTFSLDNIRETKWTGVFQDLGKNKEDINPKTSQWVDDSGWKTTEVKIDVPVHYRMLQGHGVESHVFLHLDGHELRWKPNKEEDAQEFRIISELYNSDAFLEAQREIRDNPPAKIKDCDLPRVLVGLQFWSDATHLSTFSTSKLWPLYMVIGNESKFRRTKGDSCYHVAYFNSISDDFKDYLSARTGGKIPPYLMSHLNRECYHAQWVIILDDQLLEAISEGVVLMCSDGVKRRFFIRIFTYSSDYPERVLIATIKTQSECPCVRCLTKKRNLDQMGTVEDTNFRKANPRIDDPERRKNITDAIEVIHNGNAVNGDPVLCVLHNSNAPTVNAFSKHLGETGFDIFSTLVVDVLHEYEIGVFKALFIHLLRILEACMTGSVLTNRLNKRYRDMPTFNQMIRKFSSNVSELKRRAARDYEDILQCAIPSFHGLFPEPLDNLISKLLYINARWHALAKLRMQTDATIALLEQATSQLGDTFREFICVTSSISTVELQREADKRVKAATTPSDKKAQNKSGKKPPAKLRAPGKKPGAKPRASAKKPAAQPRVSGRKPAAQLGAPGARGRTKKSQPEPGPSTSQIPSPAVENTTSLSLLSGSTPPTPQIADPVVEGSTSPVSPSGGPPTGAQGESNPRKPKRMNISTPKFHALGHYPAVIRFVGPTDLYSTEWGESFHRSPKVWFKSTSKRFIRKELSMHERRRVRLKRARYKLMARGQSATAKGLREQLIASRNPDIHHYISSSKNAPVYLSQFTSAGNLSKDVACQFSVWNLKEHALPRFLRAIDSELGDATLQEVLQYLDSSNVVFKDERIYTHKIMCIKYTTYDTRKDEDIIHLDTDQCNVMFLNLQYSPGSSHHPFVYGKVIGVLHAQVGFVGDFGHPVGAEIVRVTLSSRFVDRDMFMRYEWGLGVGHTYAHKDAEKANLEVIRATGQDEGHSVNTRPPQGVDEARKEGEQPGMLVDAHGICVGEVGGVDAPGEVPLEGEEDFNEDDYERYEEVGGVDAPGEVPPEGEEDAEGEEYFNEDDDEDYDDRCFADDEVEREFALFGKWC</sequence>
<dbReference type="InterPro" id="IPR041078">
    <property type="entry name" value="Plavaka"/>
</dbReference>
<dbReference type="EMBL" id="QPFP01000117">
    <property type="protein sequence ID" value="TEB21218.1"/>
    <property type="molecule type" value="Genomic_DNA"/>
</dbReference>
<feature type="compositionally biased region" description="Low complexity" evidence="1">
    <location>
        <begin position="760"/>
        <end position="770"/>
    </location>
</feature>
<feature type="compositionally biased region" description="Basic residues" evidence="1">
    <location>
        <begin position="688"/>
        <end position="711"/>
    </location>
</feature>
<dbReference type="OrthoDB" id="3208495at2759"/>
<organism evidence="2 3">
    <name type="scientific">Coprinellus micaceus</name>
    <name type="common">Glistening ink-cap mushroom</name>
    <name type="synonym">Coprinus micaceus</name>
    <dbReference type="NCBI Taxonomy" id="71717"/>
    <lineage>
        <taxon>Eukaryota</taxon>
        <taxon>Fungi</taxon>
        <taxon>Dikarya</taxon>
        <taxon>Basidiomycota</taxon>
        <taxon>Agaricomycotina</taxon>
        <taxon>Agaricomycetes</taxon>
        <taxon>Agaricomycetidae</taxon>
        <taxon>Agaricales</taxon>
        <taxon>Agaricineae</taxon>
        <taxon>Psathyrellaceae</taxon>
        <taxon>Coprinellus</taxon>
    </lineage>
</organism>
<dbReference type="Pfam" id="PF18759">
    <property type="entry name" value="Plavaka"/>
    <property type="match status" value="1"/>
</dbReference>
<evidence type="ECO:0000313" key="3">
    <source>
        <dbReference type="Proteomes" id="UP000298030"/>
    </source>
</evidence>
<feature type="compositionally biased region" description="Low complexity" evidence="1">
    <location>
        <begin position="779"/>
        <end position="791"/>
    </location>
</feature>
<evidence type="ECO:0000313" key="2">
    <source>
        <dbReference type="EMBL" id="TEB21218.1"/>
    </source>
</evidence>
<feature type="region of interest" description="Disordered" evidence="1">
    <location>
        <begin position="1167"/>
        <end position="1198"/>
    </location>
</feature>
<dbReference type="STRING" id="71717.A0A4Y7SHQ0"/>
<feature type="compositionally biased region" description="Basic and acidic residues" evidence="1">
    <location>
        <begin position="117"/>
        <end position="126"/>
    </location>
</feature>
<reference evidence="2 3" key="1">
    <citation type="journal article" date="2019" name="Nat. Ecol. Evol.">
        <title>Megaphylogeny resolves global patterns of mushroom evolution.</title>
        <authorList>
            <person name="Varga T."/>
            <person name="Krizsan K."/>
            <person name="Foldi C."/>
            <person name="Dima B."/>
            <person name="Sanchez-Garcia M."/>
            <person name="Sanchez-Ramirez S."/>
            <person name="Szollosi G.J."/>
            <person name="Szarkandi J.G."/>
            <person name="Papp V."/>
            <person name="Albert L."/>
            <person name="Andreopoulos W."/>
            <person name="Angelini C."/>
            <person name="Antonin V."/>
            <person name="Barry K.W."/>
            <person name="Bougher N.L."/>
            <person name="Buchanan P."/>
            <person name="Buyck B."/>
            <person name="Bense V."/>
            <person name="Catcheside P."/>
            <person name="Chovatia M."/>
            <person name="Cooper J."/>
            <person name="Damon W."/>
            <person name="Desjardin D."/>
            <person name="Finy P."/>
            <person name="Geml J."/>
            <person name="Haridas S."/>
            <person name="Hughes K."/>
            <person name="Justo A."/>
            <person name="Karasinski D."/>
            <person name="Kautmanova I."/>
            <person name="Kiss B."/>
            <person name="Kocsube S."/>
            <person name="Kotiranta H."/>
            <person name="LaButti K.M."/>
            <person name="Lechner B.E."/>
            <person name="Liimatainen K."/>
            <person name="Lipzen A."/>
            <person name="Lukacs Z."/>
            <person name="Mihaltcheva S."/>
            <person name="Morgado L.N."/>
            <person name="Niskanen T."/>
            <person name="Noordeloos M.E."/>
            <person name="Ohm R.A."/>
            <person name="Ortiz-Santana B."/>
            <person name="Ovrebo C."/>
            <person name="Racz N."/>
            <person name="Riley R."/>
            <person name="Savchenko A."/>
            <person name="Shiryaev A."/>
            <person name="Soop K."/>
            <person name="Spirin V."/>
            <person name="Szebenyi C."/>
            <person name="Tomsovsky M."/>
            <person name="Tulloss R.E."/>
            <person name="Uehling J."/>
            <person name="Grigoriev I.V."/>
            <person name="Vagvolgyi C."/>
            <person name="Papp T."/>
            <person name="Martin F.M."/>
            <person name="Miettinen O."/>
            <person name="Hibbett D.S."/>
            <person name="Nagy L.G."/>
        </authorList>
    </citation>
    <scope>NUCLEOTIDE SEQUENCE [LARGE SCALE GENOMIC DNA]</scope>
    <source>
        <strain evidence="2 3">FP101781</strain>
    </source>
</reference>
<protein>
    <submittedName>
        <fullName evidence="2">Uncharacterized protein</fullName>
    </submittedName>
</protein>
<feature type="compositionally biased region" description="Acidic residues" evidence="1">
    <location>
        <begin position="1178"/>
        <end position="1198"/>
    </location>
</feature>
<accession>A0A4Y7SHQ0</accession>
<comment type="caution">
    <text evidence="2">The sequence shown here is derived from an EMBL/GenBank/DDBJ whole genome shotgun (WGS) entry which is preliminary data.</text>
</comment>
<name>A0A4Y7SHQ0_COPMI</name>
<dbReference type="Proteomes" id="UP000298030">
    <property type="component" value="Unassembled WGS sequence"/>
</dbReference>
<feature type="region of interest" description="Disordered" evidence="1">
    <location>
        <begin position="667"/>
        <end position="812"/>
    </location>
</feature>
<feature type="compositionally biased region" description="Polar residues" evidence="1">
    <location>
        <begin position="747"/>
        <end position="759"/>
    </location>
</feature>
<keyword evidence="3" id="KW-1185">Reference proteome</keyword>
<proteinExistence type="predicted"/>
<dbReference type="AlphaFoldDB" id="A0A4Y7SHQ0"/>
<evidence type="ECO:0000256" key="1">
    <source>
        <dbReference type="SAM" id="MobiDB-lite"/>
    </source>
</evidence>
<gene>
    <name evidence="2" type="ORF">FA13DRAFT_1800109</name>
</gene>